<keyword evidence="3" id="KW-1185">Reference proteome</keyword>
<organism evidence="2 3">
    <name type="scientific">Streptomyces milbemycinicus</name>
    <dbReference type="NCBI Taxonomy" id="476552"/>
    <lineage>
        <taxon>Bacteria</taxon>
        <taxon>Bacillati</taxon>
        <taxon>Actinomycetota</taxon>
        <taxon>Actinomycetes</taxon>
        <taxon>Kitasatosporales</taxon>
        <taxon>Streptomycetaceae</taxon>
        <taxon>Streptomyces</taxon>
    </lineage>
</organism>
<feature type="region of interest" description="Disordered" evidence="1">
    <location>
        <begin position="1"/>
        <end position="63"/>
    </location>
</feature>
<accession>A0ABW8M8B5</accession>
<dbReference type="Proteomes" id="UP001620295">
    <property type="component" value="Unassembled WGS sequence"/>
</dbReference>
<evidence type="ECO:0000313" key="3">
    <source>
        <dbReference type="Proteomes" id="UP001620295"/>
    </source>
</evidence>
<dbReference type="RefSeq" id="WP_404749931.1">
    <property type="nucleotide sequence ID" value="NZ_JBJDQH010000709.1"/>
</dbReference>
<dbReference type="EMBL" id="JBJDQH010000709">
    <property type="protein sequence ID" value="MFK4274413.1"/>
    <property type="molecule type" value="Genomic_DNA"/>
</dbReference>
<sequence>GRSPAVTTRTGSGGSAYSRSTTPARRSTTPRRRLRDAARTGAGPEPGAGLTEGTPLYPAGAGR</sequence>
<comment type="caution">
    <text evidence="2">The sequence shown here is derived from an EMBL/GenBank/DDBJ whole genome shotgun (WGS) entry which is preliminary data.</text>
</comment>
<protein>
    <submittedName>
        <fullName evidence="2">Uncharacterized protein</fullName>
    </submittedName>
</protein>
<feature type="non-terminal residue" evidence="2">
    <location>
        <position position="1"/>
    </location>
</feature>
<feature type="compositionally biased region" description="Low complexity" evidence="1">
    <location>
        <begin position="15"/>
        <end position="27"/>
    </location>
</feature>
<feature type="compositionally biased region" description="Polar residues" evidence="1">
    <location>
        <begin position="1"/>
        <end position="10"/>
    </location>
</feature>
<evidence type="ECO:0000256" key="1">
    <source>
        <dbReference type="SAM" id="MobiDB-lite"/>
    </source>
</evidence>
<evidence type="ECO:0000313" key="2">
    <source>
        <dbReference type="EMBL" id="MFK4274413.1"/>
    </source>
</evidence>
<reference evidence="2 3" key="1">
    <citation type="submission" date="2024-11" db="EMBL/GenBank/DDBJ databases">
        <title>The Natural Products Discovery Center: Release of the First 8490 Sequenced Strains for Exploring Actinobacteria Biosynthetic Diversity.</title>
        <authorList>
            <person name="Kalkreuter E."/>
            <person name="Kautsar S.A."/>
            <person name="Yang D."/>
            <person name="Bader C.D."/>
            <person name="Teijaro C.N."/>
            <person name="Fluegel L."/>
            <person name="Davis C.M."/>
            <person name="Simpson J.R."/>
            <person name="Lauterbach L."/>
            <person name="Steele A.D."/>
            <person name="Gui C."/>
            <person name="Meng S."/>
            <person name="Li G."/>
            <person name="Viehrig K."/>
            <person name="Ye F."/>
            <person name="Su P."/>
            <person name="Kiefer A.F."/>
            <person name="Nichols A."/>
            <person name="Cepeda A.J."/>
            <person name="Yan W."/>
            <person name="Fan B."/>
            <person name="Jiang Y."/>
            <person name="Adhikari A."/>
            <person name="Zheng C.-J."/>
            <person name="Schuster L."/>
            <person name="Cowan T.M."/>
            <person name="Smanski M.J."/>
            <person name="Chevrette M.G."/>
            <person name="De Carvalho L.P.S."/>
            <person name="Shen B."/>
        </authorList>
    </citation>
    <scope>NUCLEOTIDE SEQUENCE [LARGE SCALE GENOMIC DNA]</scope>
    <source>
        <strain evidence="2 3">NPDC020863</strain>
    </source>
</reference>
<gene>
    <name evidence="2" type="ORF">ACI2L5_57750</name>
</gene>
<proteinExistence type="predicted"/>
<name>A0ABW8M8B5_9ACTN</name>